<reference evidence="10 11" key="1">
    <citation type="journal article" date="2014" name="BMC Genomics">
        <title>Genome and secretome analysis of the hemibiotrophic fungal pathogen, Moniliophthora roreri, which causes frosty pod rot disease of cacao: mechanisms of the biotrophic and necrotrophic phases.</title>
        <authorList>
            <person name="Meinhardt L.W."/>
            <person name="Costa G.G.L."/>
            <person name="Thomazella D.P.T."/>
            <person name="Teixeira P.J.P.L."/>
            <person name="Carazzolle M.F."/>
            <person name="Schuster S.C."/>
            <person name="Carlson J.E."/>
            <person name="Guiltinan M.J."/>
            <person name="Mieczkowski P."/>
            <person name="Farmer A."/>
            <person name="Ramaraj T."/>
            <person name="Crozier J."/>
            <person name="Davis R.E."/>
            <person name="Shao J."/>
            <person name="Melnick R.L."/>
            <person name="Pereira G.A.G."/>
            <person name="Bailey B.A."/>
        </authorList>
    </citation>
    <scope>NUCLEOTIDE SEQUENCE [LARGE SCALE GENOMIC DNA]</scope>
    <source>
        <strain evidence="10 11">MCA 2997</strain>
    </source>
</reference>
<dbReference type="Pfam" id="PF02809">
    <property type="entry name" value="UIM"/>
    <property type="match status" value="2"/>
</dbReference>
<dbReference type="GO" id="GO:0016579">
    <property type="term" value="P:protein deubiquitination"/>
    <property type="evidence" value="ECO:0007669"/>
    <property type="project" value="InterPro"/>
</dbReference>
<dbReference type="InterPro" id="IPR038765">
    <property type="entry name" value="Papain-like_cys_pep_sf"/>
</dbReference>
<feature type="domain" description="USP" evidence="9">
    <location>
        <begin position="114"/>
        <end position="507"/>
    </location>
</feature>
<dbReference type="SMART" id="SM00726">
    <property type="entry name" value="UIM"/>
    <property type="match status" value="2"/>
</dbReference>
<dbReference type="GO" id="GO:0061136">
    <property type="term" value="P:regulation of proteasomal protein catabolic process"/>
    <property type="evidence" value="ECO:0007669"/>
    <property type="project" value="TreeGrafter"/>
</dbReference>
<dbReference type="InterPro" id="IPR044635">
    <property type="entry name" value="UBP14-like"/>
</dbReference>
<evidence type="ECO:0000256" key="6">
    <source>
        <dbReference type="ARBA" id="ARBA00022807"/>
    </source>
</evidence>
<evidence type="ECO:0000313" key="11">
    <source>
        <dbReference type="Proteomes" id="UP000017559"/>
    </source>
</evidence>
<dbReference type="PANTHER" id="PTHR43982">
    <property type="entry name" value="UBIQUITIN CARBOXYL-TERMINAL HYDROLASE"/>
    <property type="match status" value="1"/>
</dbReference>
<dbReference type="EMBL" id="AWSO01000016">
    <property type="protein sequence ID" value="ESK97832.1"/>
    <property type="molecule type" value="Genomic_DNA"/>
</dbReference>
<evidence type="ECO:0000256" key="2">
    <source>
        <dbReference type="ARBA" id="ARBA00012759"/>
    </source>
</evidence>
<dbReference type="HOGENOM" id="CLU_023748_0_0_1"/>
<keyword evidence="4" id="KW-0833">Ubl conjugation pathway</keyword>
<dbReference type="EC" id="3.4.19.12" evidence="2"/>
<dbReference type="PROSITE" id="PS50235">
    <property type="entry name" value="USP_3"/>
    <property type="match status" value="1"/>
</dbReference>
<dbReference type="STRING" id="1381753.V2XVP4"/>
<feature type="coiled-coil region" evidence="7">
    <location>
        <begin position="393"/>
        <end position="434"/>
    </location>
</feature>
<gene>
    <name evidence="10" type="ORF">Moror_17261</name>
</gene>
<comment type="caution">
    <text evidence="10">The sequence shown here is derived from an EMBL/GenBank/DDBJ whole genome shotgun (WGS) entry which is preliminary data.</text>
</comment>
<dbReference type="Gene3D" id="3.90.70.10">
    <property type="entry name" value="Cysteine proteinases"/>
    <property type="match status" value="1"/>
</dbReference>
<dbReference type="GO" id="GO:0004843">
    <property type="term" value="F:cysteine-type deubiquitinase activity"/>
    <property type="evidence" value="ECO:0007669"/>
    <property type="project" value="UniProtKB-EC"/>
</dbReference>
<dbReference type="AlphaFoldDB" id="V2XVP4"/>
<name>V2XVP4_MONRO</name>
<keyword evidence="7" id="KW-0175">Coiled coil</keyword>
<evidence type="ECO:0000256" key="4">
    <source>
        <dbReference type="ARBA" id="ARBA00022786"/>
    </source>
</evidence>
<keyword evidence="6" id="KW-0788">Thiol protease</keyword>
<dbReference type="PANTHER" id="PTHR43982:SF6">
    <property type="entry name" value="UBIQUITIN CARBOXYL-TERMINAL HYDROLASE 2-RELATED"/>
    <property type="match status" value="1"/>
</dbReference>
<dbReference type="InterPro" id="IPR003903">
    <property type="entry name" value="UIM_dom"/>
</dbReference>
<keyword evidence="3" id="KW-0645">Protease</keyword>
<protein>
    <recommendedName>
        <fullName evidence="2">ubiquitinyl hydrolase 1</fullName>
        <ecNumber evidence="2">3.4.19.12</ecNumber>
    </recommendedName>
</protein>
<dbReference type="InterPro" id="IPR001394">
    <property type="entry name" value="Peptidase_C19_UCH"/>
</dbReference>
<keyword evidence="11" id="KW-1185">Reference proteome</keyword>
<dbReference type="KEGG" id="mrr:Moror_17261"/>
<dbReference type="OrthoDB" id="443682at2759"/>
<evidence type="ECO:0000256" key="8">
    <source>
        <dbReference type="SAM" id="MobiDB-lite"/>
    </source>
</evidence>
<feature type="region of interest" description="Disordered" evidence="8">
    <location>
        <begin position="1"/>
        <end position="38"/>
    </location>
</feature>
<evidence type="ECO:0000259" key="9">
    <source>
        <dbReference type="PROSITE" id="PS50235"/>
    </source>
</evidence>
<evidence type="ECO:0000256" key="5">
    <source>
        <dbReference type="ARBA" id="ARBA00022801"/>
    </source>
</evidence>
<evidence type="ECO:0000256" key="1">
    <source>
        <dbReference type="ARBA" id="ARBA00000707"/>
    </source>
</evidence>
<keyword evidence="5" id="KW-0378">Hydrolase</keyword>
<dbReference type="Gene3D" id="6.10.140.100">
    <property type="match status" value="1"/>
</dbReference>
<evidence type="ECO:0000256" key="3">
    <source>
        <dbReference type="ARBA" id="ARBA00022670"/>
    </source>
</evidence>
<dbReference type="GO" id="GO:0043161">
    <property type="term" value="P:proteasome-mediated ubiquitin-dependent protein catabolic process"/>
    <property type="evidence" value="ECO:0007669"/>
    <property type="project" value="InterPro"/>
</dbReference>
<proteinExistence type="predicted"/>
<sequence length="534" mass="60234">MLAGDRGVEEPTPQRVSSAPPNTVIDLTGDDQDEEMSRALQMSMETDMPETKFGPSNRAPDPNWAVVPTNVRTQQQLSNEDENLKQAIEASLAIPEESESLELSDMVRQDGRPVSIRPDLAGYVYAALVIQALFHVPQLRERVSQYRARPQAQKTKEDAAVDCLADFYCHLDLVALSTLCDNNVFERLNAIPNDANQPLSEISAAFLGRLATLIENRIPPRDPSRGRLINFLAGRLELVNGRAHLEQETKPLATVPLSIGRSESCPNELIARLSAMLNQYKTDGSSIHEGIQEPSEIVVFQLNQDRDANKSLASLESFSFPKSLYLDQFLLENFELVHNKRIRQSEIREKVSQLQQQKNSLTTFNNKDIIKDLGNSLYYYENVARVGDDPARQESLTSTAEKLRKTLTNLEAVVENINKEIEQLQNEYRSIFDCHELQKHQYDLRAVLMHTGVSGRKQLYSYVQDRDGTWWKTVDHTVTEATEADVLMDPTGLHLRAGPYMLIYSRSIPIDQLSDPLPWPRELVVSIKDCCSGS</sequence>
<dbReference type="InterPro" id="IPR028889">
    <property type="entry name" value="USP"/>
</dbReference>
<dbReference type="SUPFAM" id="SSF54001">
    <property type="entry name" value="Cysteine proteinases"/>
    <property type="match status" value="1"/>
</dbReference>
<accession>V2XVP4</accession>
<evidence type="ECO:0000256" key="7">
    <source>
        <dbReference type="SAM" id="Coils"/>
    </source>
</evidence>
<dbReference type="GO" id="GO:0070628">
    <property type="term" value="F:proteasome binding"/>
    <property type="evidence" value="ECO:0007669"/>
    <property type="project" value="TreeGrafter"/>
</dbReference>
<comment type="catalytic activity">
    <reaction evidence="1">
        <text>Thiol-dependent hydrolysis of ester, thioester, amide, peptide and isopeptide bonds formed by the C-terminal Gly of ubiquitin (a 76-residue protein attached to proteins as an intracellular targeting signal).</text>
        <dbReference type="EC" id="3.4.19.12"/>
    </reaction>
</comment>
<evidence type="ECO:0000313" key="10">
    <source>
        <dbReference type="EMBL" id="ESK97832.1"/>
    </source>
</evidence>
<dbReference type="Proteomes" id="UP000017559">
    <property type="component" value="Unassembled WGS sequence"/>
</dbReference>
<organism evidence="10 11">
    <name type="scientific">Moniliophthora roreri (strain MCA 2997)</name>
    <name type="common">Cocoa frosty pod rot fungus</name>
    <name type="synonym">Crinipellis roreri</name>
    <dbReference type="NCBI Taxonomy" id="1381753"/>
    <lineage>
        <taxon>Eukaryota</taxon>
        <taxon>Fungi</taxon>
        <taxon>Dikarya</taxon>
        <taxon>Basidiomycota</taxon>
        <taxon>Agaricomycotina</taxon>
        <taxon>Agaricomycetes</taxon>
        <taxon>Agaricomycetidae</taxon>
        <taxon>Agaricales</taxon>
        <taxon>Marasmiineae</taxon>
        <taxon>Marasmiaceae</taxon>
        <taxon>Moniliophthora</taxon>
    </lineage>
</organism>
<dbReference type="Pfam" id="PF00443">
    <property type="entry name" value="UCH"/>
    <property type="match status" value="1"/>
</dbReference>